<feature type="non-terminal residue" evidence="1">
    <location>
        <position position="1"/>
    </location>
</feature>
<comment type="caution">
    <text evidence="1">The sequence shown here is derived from an EMBL/GenBank/DDBJ whole genome shotgun (WGS) entry which is preliminary data.</text>
</comment>
<keyword evidence="2" id="KW-1185">Reference proteome</keyword>
<reference evidence="1" key="1">
    <citation type="submission" date="2023-10" db="EMBL/GenBank/DDBJ databases">
        <title>Genome assembly of Pristionchus species.</title>
        <authorList>
            <person name="Yoshida K."/>
            <person name="Sommer R.J."/>
        </authorList>
    </citation>
    <scope>NUCLEOTIDE SEQUENCE</scope>
    <source>
        <strain evidence="1">RS0144</strain>
    </source>
</reference>
<evidence type="ECO:0000313" key="2">
    <source>
        <dbReference type="Proteomes" id="UP001432027"/>
    </source>
</evidence>
<dbReference type="Proteomes" id="UP001432027">
    <property type="component" value="Unassembled WGS sequence"/>
</dbReference>
<accession>A0AAV5SAU1</accession>
<protein>
    <submittedName>
        <fullName evidence="1">Uncharacterized protein</fullName>
    </submittedName>
</protein>
<dbReference type="AlphaFoldDB" id="A0AAV5SAU1"/>
<name>A0AAV5SAU1_9BILA</name>
<gene>
    <name evidence="1" type="ORF">PENTCL1PPCAC_489</name>
</gene>
<evidence type="ECO:0000313" key="1">
    <source>
        <dbReference type="EMBL" id="GMS78314.1"/>
    </source>
</evidence>
<feature type="non-terminal residue" evidence="1">
    <location>
        <position position="85"/>
    </location>
</feature>
<organism evidence="1 2">
    <name type="scientific">Pristionchus entomophagus</name>
    <dbReference type="NCBI Taxonomy" id="358040"/>
    <lineage>
        <taxon>Eukaryota</taxon>
        <taxon>Metazoa</taxon>
        <taxon>Ecdysozoa</taxon>
        <taxon>Nematoda</taxon>
        <taxon>Chromadorea</taxon>
        <taxon>Rhabditida</taxon>
        <taxon>Rhabditina</taxon>
        <taxon>Diplogasteromorpha</taxon>
        <taxon>Diplogasteroidea</taxon>
        <taxon>Neodiplogasteridae</taxon>
        <taxon>Pristionchus</taxon>
    </lineage>
</organism>
<dbReference type="EMBL" id="BTSX01000001">
    <property type="protein sequence ID" value="GMS78314.1"/>
    <property type="molecule type" value="Genomic_DNA"/>
</dbReference>
<sequence length="85" mass="9734">RKREEKHGNQRKFAAFFFIRSYLPALTARRRWRRWLPCPSLERCLVCRPCWLRCPSLAGAPRSDSWASSSAWSRRAAAGGAGLKG</sequence>
<proteinExistence type="predicted"/>